<dbReference type="InterPro" id="IPR036317">
    <property type="entry name" value="Cullin_homology_sf"/>
</dbReference>
<keyword evidence="4" id="KW-0833">Ubl conjugation pathway</keyword>
<dbReference type="InterPro" id="IPR045093">
    <property type="entry name" value="Cullin"/>
</dbReference>
<evidence type="ECO:0000256" key="1">
    <source>
        <dbReference type="ARBA" id="ARBA00004906"/>
    </source>
</evidence>
<dbReference type="InterPro" id="IPR001373">
    <property type="entry name" value="Cullin_N"/>
</dbReference>
<dbReference type="InterPro" id="IPR059120">
    <property type="entry name" value="Cullin-like_AB"/>
</dbReference>
<dbReference type="InterPro" id="IPR019559">
    <property type="entry name" value="Cullin_neddylation_domain"/>
</dbReference>
<dbReference type="SMART" id="SM00884">
    <property type="entry name" value="Cullin_Nedd8"/>
    <property type="match status" value="1"/>
</dbReference>
<keyword evidence="11" id="KW-1185">Reference proteome</keyword>
<dbReference type="PROSITE" id="PS50069">
    <property type="entry name" value="CULLIN_2"/>
    <property type="match status" value="1"/>
</dbReference>
<dbReference type="PROSITE" id="PS01256">
    <property type="entry name" value="CULLIN_1"/>
    <property type="match status" value="1"/>
</dbReference>
<dbReference type="FunFam" id="1.10.10.10:FF:000014">
    <property type="entry name" value="Cullin 1"/>
    <property type="match status" value="1"/>
</dbReference>
<dbReference type="GO" id="GO:0031625">
    <property type="term" value="F:ubiquitin protein ligase binding"/>
    <property type="evidence" value="ECO:0007669"/>
    <property type="project" value="InterPro"/>
</dbReference>
<feature type="domain" description="Cullin family profile" evidence="9">
    <location>
        <begin position="371"/>
        <end position="595"/>
    </location>
</feature>
<proteinExistence type="inferred from homology"/>
<dbReference type="OrthoDB" id="27073at2759"/>
<dbReference type="Pfam" id="PF00888">
    <property type="entry name" value="Cullin"/>
    <property type="match status" value="1"/>
</dbReference>
<evidence type="ECO:0000256" key="8">
    <source>
        <dbReference type="RuleBase" id="RU003829"/>
    </source>
</evidence>
<protein>
    <recommendedName>
        <fullName evidence="6">Cullin-5</fullName>
    </recommendedName>
</protein>
<comment type="pathway">
    <text evidence="1">Protein modification; protein ubiquitination.</text>
</comment>
<dbReference type="Gene3D" id="1.10.10.10">
    <property type="entry name" value="Winged helix-like DNA-binding domain superfamily/Winged helix DNA-binding domain"/>
    <property type="match status" value="1"/>
</dbReference>
<dbReference type="InterPro" id="IPR016158">
    <property type="entry name" value="Cullin_homology"/>
</dbReference>
<dbReference type="FunFam" id="1.20.1310.10:FF:000014">
    <property type="entry name" value="Cullin 5"/>
    <property type="match status" value="1"/>
</dbReference>
<dbReference type="InterPro" id="IPR036388">
    <property type="entry name" value="WH-like_DNA-bd_sf"/>
</dbReference>
<dbReference type="Pfam" id="PF10557">
    <property type="entry name" value="Cullin_Nedd8"/>
    <property type="match status" value="1"/>
</dbReference>
<accession>A0A8S1BU11</accession>
<dbReference type="SUPFAM" id="SSF74788">
    <property type="entry name" value="Cullin repeat-like"/>
    <property type="match status" value="1"/>
</dbReference>
<evidence type="ECO:0000256" key="3">
    <source>
        <dbReference type="ARBA" id="ARBA00022499"/>
    </source>
</evidence>
<dbReference type="SUPFAM" id="SSF75632">
    <property type="entry name" value="Cullin homology domain"/>
    <property type="match status" value="1"/>
</dbReference>
<dbReference type="Gene3D" id="3.30.230.130">
    <property type="entry name" value="Cullin, Chain C, Domain 2"/>
    <property type="match status" value="1"/>
</dbReference>
<dbReference type="GO" id="GO:0006511">
    <property type="term" value="P:ubiquitin-dependent protein catabolic process"/>
    <property type="evidence" value="ECO:0007669"/>
    <property type="project" value="InterPro"/>
</dbReference>
<evidence type="ECO:0000256" key="2">
    <source>
        <dbReference type="ARBA" id="ARBA00006019"/>
    </source>
</evidence>
<keyword evidence="3" id="KW-1017">Isopeptide bond</keyword>
<dbReference type="AlphaFoldDB" id="A0A8S1BU11"/>
<dbReference type="Pfam" id="PF26557">
    <property type="entry name" value="Cullin_AB"/>
    <property type="match status" value="1"/>
</dbReference>
<dbReference type="SMART" id="SM00182">
    <property type="entry name" value="CULLIN"/>
    <property type="match status" value="1"/>
</dbReference>
<name>A0A8S1BU11_9INSE</name>
<dbReference type="InterPro" id="IPR016157">
    <property type="entry name" value="Cullin_CS"/>
</dbReference>
<reference evidence="10 11" key="1">
    <citation type="submission" date="2020-04" db="EMBL/GenBank/DDBJ databases">
        <authorList>
            <person name="Alioto T."/>
            <person name="Alioto T."/>
            <person name="Gomez Garrido J."/>
        </authorList>
    </citation>
    <scope>NUCLEOTIDE SEQUENCE [LARGE SCALE GENOMIC DNA]</scope>
</reference>
<dbReference type="Proteomes" id="UP000494165">
    <property type="component" value="Unassembled WGS sequence"/>
</dbReference>
<organism evidence="10 11">
    <name type="scientific">Cloeon dipterum</name>
    <dbReference type="NCBI Taxonomy" id="197152"/>
    <lineage>
        <taxon>Eukaryota</taxon>
        <taxon>Metazoa</taxon>
        <taxon>Ecdysozoa</taxon>
        <taxon>Arthropoda</taxon>
        <taxon>Hexapoda</taxon>
        <taxon>Insecta</taxon>
        <taxon>Pterygota</taxon>
        <taxon>Palaeoptera</taxon>
        <taxon>Ephemeroptera</taxon>
        <taxon>Pisciforma</taxon>
        <taxon>Baetidae</taxon>
        <taxon>Cloeon</taxon>
    </lineage>
</organism>
<dbReference type="EMBL" id="CADEPI010000001">
    <property type="protein sequence ID" value="CAB3359388.1"/>
    <property type="molecule type" value="Genomic_DNA"/>
</dbReference>
<evidence type="ECO:0000256" key="5">
    <source>
        <dbReference type="ARBA" id="ARBA00022843"/>
    </source>
</evidence>
<gene>
    <name evidence="10" type="ORF">CLODIP_2_CD05159</name>
</gene>
<evidence type="ECO:0000313" key="11">
    <source>
        <dbReference type="Proteomes" id="UP000494165"/>
    </source>
</evidence>
<comment type="similarity">
    <text evidence="2 7 8">Belongs to the cullin family.</text>
</comment>
<comment type="caution">
    <text evidence="10">The sequence shown here is derived from an EMBL/GenBank/DDBJ whole genome shotgun (WGS) entry which is preliminary data.</text>
</comment>
<sequence length="720" mass="83517">MSSSKWYRDTKNGTWSRLETVIGKILMLESVSLPDWSEALRHVYNLAVYGDDDHTDLYDEIKYIFVKHVRKLAKQIHDAETENLLNTYMFIWSEYKEVCNYLELLFLSLNENTHSVLRTGHLALQAWQKEILQPVVKKLVGLLLESATHEREGLHASNNKKLEIMRGVVNSFIGIDKESGRKSKIYDEIFEKPFLDGLSEYYKKESSKMLQEHEIVEYVEKVVVKLEEEVAWSSTILKEESIVKMKTDLIEHFIKGSEGRISSECKQMIAEQQKSKLASVYKFLKYIPGYEFKEIKTNLKNHIEKEVLASVSNLKGNDVHTTFIKNLLDYHKKYQDMVQNVFDNDPAFVAVFDQTFHHVMNHKTVKDQNISSAEMLAKRCDALLLTTKMSEGEADEELSHTFNTIFPYIDEGDEFETFYMKLLAKRLLHNTVQSMELEEKMIKIFMKTCGFGFSNKLTTMLMDIRLSADITNRFTQKNKKIGFGFAVKIPKCSVWPISQNNVLNLPLPGVIETTMHLFEGFYNENFSGRKLIWMNHLSSCEININVKRTYMVTMNTIQMAILWLFQNTDVLSFSSIKGSFGINGEILSKHISSLVKSKLLNCDTNVVGETSTLTFNVAFKKNLIKFKILGASTRVSPEEKKEVIKTLTEDRKYFLEAAVVRTMKHHKEMNHNDLVNEVFTQTKRKFTVHMPMLKKIIENLIEKDYLQRKASENDVYQYLA</sequence>
<dbReference type="PANTHER" id="PTHR11932">
    <property type="entry name" value="CULLIN"/>
    <property type="match status" value="1"/>
</dbReference>
<dbReference type="SUPFAM" id="SSF46785">
    <property type="entry name" value="Winged helix' DNA-binding domain"/>
    <property type="match status" value="1"/>
</dbReference>
<evidence type="ECO:0000256" key="4">
    <source>
        <dbReference type="ARBA" id="ARBA00022786"/>
    </source>
</evidence>
<dbReference type="InterPro" id="IPR036390">
    <property type="entry name" value="WH_DNA-bd_sf"/>
</dbReference>
<evidence type="ECO:0000259" key="9">
    <source>
        <dbReference type="PROSITE" id="PS50069"/>
    </source>
</evidence>
<evidence type="ECO:0000256" key="7">
    <source>
        <dbReference type="PROSITE-ProRule" id="PRU00330"/>
    </source>
</evidence>
<evidence type="ECO:0000313" key="10">
    <source>
        <dbReference type="EMBL" id="CAB3359388.1"/>
    </source>
</evidence>
<dbReference type="InterPro" id="IPR016159">
    <property type="entry name" value="Cullin_repeat-like_dom_sf"/>
</dbReference>
<dbReference type="GO" id="GO:0031461">
    <property type="term" value="C:cullin-RING ubiquitin ligase complex"/>
    <property type="evidence" value="ECO:0007669"/>
    <property type="project" value="InterPro"/>
</dbReference>
<dbReference type="Gene3D" id="1.20.1310.10">
    <property type="entry name" value="Cullin Repeats"/>
    <property type="match status" value="4"/>
</dbReference>
<evidence type="ECO:0000256" key="6">
    <source>
        <dbReference type="ARBA" id="ARBA00040451"/>
    </source>
</evidence>
<keyword evidence="5" id="KW-0832">Ubl conjugation</keyword>